<keyword evidence="3" id="KW-0547">Nucleotide-binding</keyword>
<dbReference type="PANTHER" id="PTHR42734">
    <property type="entry name" value="METAL TRANSPORT SYSTEM ATP-BINDING PROTEIN TM_0124-RELATED"/>
    <property type="match status" value="1"/>
</dbReference>
<dbReference type="CDD" id="cd03214">
    <property type="entry name" value="ABC_Iron-Siderophores_B12_Hemin"/>
    <property type="match status" value="1"/>
</dbReference>
<comment type="caution">
    <text evidence="7">The sequence shown here is derived from an EMBL/GenBank/DDBJ whole genome shotgun (WGS) entry which is preliminary data.</text>
</comment>
<gene>
    <name evidence="7" type="ORF">ENL47_08160</name>
    <name evidence="6" type="ORF">ENM84_04580</name>
</gene>
<proteinExistence type="inferred from homology"/>
<dbReference type="SMART" id="SM00382">
    <property type="entry name" value="AAA"/>
    <property type="match status" value="1"/>
</dbReference>
<keyword evidence="2" id="KW-0813">Transport</keyword>
<dbReference type="PROSITE" id="PS00211">
    <property type="entry name" value="ABC_TRANSPORTER_1"/>
    <property type="match status" value="1"/>
</dbReference>
<evidence type="ECO:0000313" key="7">
    <source>
        <dbReference type="EMBL" id="HHR96757.1"/>
    </source>
</evidence>
<sequence>MKIIVDGVDVWYNSIQALKSISVEILSNESTFVIGPNGAGKSTLLKTIASIVKPIKGTVYIDGKNIAKLSPRDIGKIVSYVDPYISKSIPSTVLEFLLTARYPHQKIFSFSMPSQDLKIIDRIVKQLDIEHFLKRRLDQLSSGELQRVLIARALIQKPKVLLLDEPSAFLDIRYRLEVLEHIKTITKENNIVCIVAIHDLYLASLYADKVILMDKGQIVAAGDPDVVFRKELLEKVYKVRVSIAKVDGRDIVIPMKPL</sequence>
<dbReference type="InterPro" id="IPR003439">
    <property type="entry name" value="ABC_transporter-like_ATP-bd"/>
</dbReference>
<evidence type="ECO:0000256" key="1">
    <source>
        <dbReference type="ARBA" id="ARBA00005417"/>
    </source>
</evidence>
<dbReference type="PANTHER" id="PTHR42734:SF6">
    <property type="entry name" value="MOLYBDATE IMPORT ATP-BINDING PROTEIN MOLC"/>
    <property type="match status" value="1"/>
</dbReference>
<dbReference type="EMBL" id="DRUB01000160">
    <property type="protein sequence ID" value="HHR96757.1"/>
    <property type="molecule type" value="Genomic_DNA"/>
</dbReference>
<dbReference type="AlphaFoldDB" id="A0A7C5Z0E4"/>
<dbReference type="InterPro" id="IPR050153">
    <property type="entry name" value="Metal_Ion_Import_ABC"/>
</dbReference>
<accession>A0A7C5Z0E4</accession>
<name>A0A7C5Z0E4_9CREN</name>
<protein>
    <submittedName>
        <fullName evidence="7">ABC transporter ATP-binding protein</fullName>
    </submittedName>
</protein>
<dbReference type="InterPro" id="IPR017871">
    <property type="entry name" value="ABC_transporter-like_CS"/>
</dbReference>
<dbReference type="FunFam" id="3.40.50.300:FF:000134">
    <property type="entry name" value="Iron-enterobactin ABC transporter ATP-binding protein"/>
    <property type="match status" value="1"/>
</dbReference>
<dbReference type="GO" id="GO:0005524">
    <property type="term" value="F:ATP binding"/>
    <property type="evidence" value="ECO:0007669"/>
    <property type="project" value="UniProtKB-KW"/>
</dbReference>
<evidence type="ECO:0000313" key="6">
    <source>
        <dbReference type="EMBL" id="HHP81923.1"/>
    </source>
</evidence>
<dbReference type="Gene3D" id="3.40.50.300">
    <property type="entry name" value="P-loop containing nucleotide triphosphate hydrolases"/>
    <property type="match status" value="1"/>
</dbReference>
<comment type="similarity">
    <text evidence="1">Belongs to the ABC transporter superfamily.</text>
</comment>
<evidence type="ECO:0000256" key="3">
    <source>
        <dbReference type="ARBA" id="ARBA00022741"/>
    </source>
</evidence>
<keyword evidence="4 7" id="KW-0067">ATP-binding</keyword>
<dbReference type="InterPro" id="IPR027417">
    <property type="entry name" value="P-loop_NTPase"/>
</dbReference>
<evidence type="ECO:0000256" key="2">
    <source>
        <dbReference type="ARBA" id="ARBA00022448"/>
    </source>
</evidence>
<evidence type="ECO:0000259" key="5">
    <source>
        <dbReference type="PROSITE" id="PS50893"/>
    </source>
</evidence>
<dbReference type="GO" id="GO:0016887">
    <property type="term" value="F:ATP hydrolysis activity"/>
    <property type="evidence" value="ECO:0007669"/>
    <property type="project" value="InterPro"/>
</dbReference>
<dbReference type="Pfam" id="PF00005">
    <property type="entry name" value="ABC_tran"/>
    <property type="match status" value="1"/>
</dbReference>
<organism evidence="7">
    <name type="scientific">Ignisphaera aggregans</name>
    <dbReference type="NCBI Taxonomy" id="334771"/>
    <lineage>
        <taxon>Archaea</taxon>
        <taxon>Thermoproteota</taxon>
        <taxon>Thermoprotei</taxon>
        <taxon>Desulfurococcales</taxon>
        <taxon>Desulfurococcaceae</taxon>
        <taxon>Ignisphaera</taxon>
    </lineage>
</organism>
<feature type="domain" description="ABC transporter" evidence="5">
    <location>
        <begin position="3"/>
        <end position="240"/>
    </location>
</feature>
<dbReference type="EMBL" id="DRZI01000194">
    <property type="protein sequence ID" value="HHP81923.1"/>
    <property type="molecule type" value="Genomic_DNA"/>
</dbReference>
<dbReference type="InterPro" id="IPR003593">
    <property type="entry name" value="AAA+_ATPase"/>
</dbReference>
<dbReference type="SUPFAM" id="SSF52540">
    <property type="entry name" value="P-loop containing nucleoside triphosphate hydrolases"/>
    <property type="match status" value="1"/>
</dbReference>
<reference evidence="7" key="1">
    <citation type="journal article" date="2020" name="mSystems">
        <title>Genome- and Community-Level Interaction Insights into Carbon Utilization and Element Cycling Functions of Hydrothermarchaeota in Hydrothermal Sediment.</title>
        <authorList>
            <person name="Zhou Z."/>
            <person name="Liu Y."/>
            <person name="Xu W."/>
            <person name="Pan J."/>
            <person name="Luo Z.H."/>
            <person name="Li M."/>
        </authorList>
    </citation>
    <scope>NUCLEOTIDE SEQUENCE [LARGE SCALE GENOMIC DNA]</scope>
    <source>
        <strain evidence="7">SpSt-1</strain>
        <strain evidence="6">SpSt-1121</strain>
    </source>
</reference>
<evidence type="ECO:0000256" key="4">
    <source>
        <dbReference type="ARBA" id="ARBA00022840"/>
    </source>
</evidence>
<dbReference type="PROSITE" id="PS50893">
    <property type="entry name" value="ABC_TRANSPORTER_2"/>
    <property type="match status" value="1"/>
</dbReference>